<evidence type="ECO:0000256" key="7">
    <source>
        <dbReference type="SAM" id="MobiDB-lite"/>
    </source>
</evidence>
<evidence type="ECO:0000256" key="2">
    <source>
        <dbReference type="ARBA" id="ARBA00022980"/>
    </source>
</evidence>
<dbReference type="InterPro" id="IPR000529">
    <property type="entry name" value="Ribosomal_bS6"/>
</dbReference>
<keyword evidence="6" id="KW-0694">RNA-binding</keyword>
<dbReference type="SUPFAM" id="SSF54995">
    <property type="entry name" value="Ribosomal protein S6"/>
    <property type="match status" value="1"/>
</dbReference>
<evidence type="ECO:0000256" key="1">
    <source>
        <dbReference type="ARBA" id="ARBA00009512"/>
    </source>
</evidence>
<accession>A0A8J6TAM3</accession>
<dbReference type="GO" id="GO:0003735">
    <property type="term" value="F:structural constituent of ribosome"/>
    <property type="evidence" value="ECO:0007669"/>
    <property type="project" value="InterPro"/>
</dbReference>
<feature type="region of interest" description="Disordered" evidence="7">
    <location>
        <begin position="108"/>
        <end position="133"/>
    </location>
</feature>
<evidence type="ECO:0000256" key="3">
    <source>
        <dbReference type="ARBA" id="ARBA00023274"/>
    </source>
</evidence>
<dbReference type="GO" id="GO:0005737">
    <property type="term" value="C:cytoplasm"/>
    <property type="evidence" value="ECO:0007669"/>
    <property type="project" value="UniProtKB-ARBA"/>
</dbReference>
<gene>
    <name evidence="6 8" type="primary">rpsF</name>
    <name evidence="8" type="ORF">H8E41_01415</name>
</gene>
<sequence>MRRYETISIIKPALGDEEIGAINQRSISIIEGDGGTILNTDKWGLKTLAYPIKKEQQGYYVYMDFGATPAAVTEMERQFKIDDRILKFMTVKLDDVFDPAAIQAQADAKAKAAEARAQKRRDDDNDSDNDSED</sequence>
<dbReference type="InterPro" id="IPR035980">
    <property type="entry name" value="Ribosomal_bS6_sf"/>
</dbReference>
<comment type="similarity">
    <text evidence="1 6">Belongs to the bacterial ribosomal protein bS6 family.</text>
</comment>
<comment type="caution">
    <text evidence="8">The sequence shown here is derived from an EMBL/GenBank/DDBJ whole genome shotgun (WGS) entry which is preliminary data.</text>
</comment>
<name>A0A8J6TAM3_9BACT</name>
<dbReference type="NCBIfam" id="TIGR00166">
    <property type="entry name" value="S6"/>
    <property type="match status" value="1"/>
</dbReference>
<protein>
    <recommendedName>
        <fullName evidence="5 6">Small ribosomal subunit protein bS6</fullName>
    </recommendedName>
</protein>
<dbReference type="AlphaFoldDB" id="A0A8J6TAM3"/>
<proteinExistence type="inferred from homology"/>
<keyword evidence="6" id="KW-0699">rRNA-binding</keyword>
<dbReference type="GO" id="GO:0005840">
    <property type="term" value="C:ribosome"/>
    <property type="evidence" value="ECO:0007669"/>
    <property type="project" value="UniProtKB-KW"/>
</dbReference>
<dbReference type="PANTHER" id="PTHR21011">
    <property type="entry name" value="MITOCHONDRIAL 28S RIBOSOMAL PROTEIN S6"/>
    <property type="match status" value="1"/>
</dbReference>
<comment type="function">
    <text evidence="4 6">Binds together with bS18 to 16S ribosomal RNA.</text>
</comment>
<keyword evidence="2 6" id="KW-0689">Ribosomal protein</keyword>
<dbReference type="GO" id="GO:0070181">
    <property type="term" value="F:small ribosomal subunit rRNA binding"/>
    <property type="evidence" value="ECO:0007669"/>
    <property type="project" value="TreeGrafter"/>
</dbReference>
<dbReference type="PANTHER" id="PTHR21011:SF1">
    <property type="entry name" value="SMALL RIBOSOMAL SUBUNIT PROTEIN BS6M"/>
    <property type="match status" value="1"/>
</dbReference>
<keyword evidence="3 6" id="KW-0687">Ribonucleoprotein</keyword>
<dbReference type="InterPro" id="IPR014717">
    <property type="entry name" value="Transl_elong_EF1B/ribsomal_bS6"/>
</dbReference>
<evidence type="ECO:0000256" key="4">
    <source>
        <dbReference type="ARBA" id="ARBA00035104"/>
    </source>
</evidence>
<dbReference type="InterPro" id="IPR020814">
    <property type="entry name" value="Ribosomal_S6_plastid/chlpt"/>
</dbReference>
<dbReference type="EMBL" id="JACNJZ010000040">
    <property type="protein sequence ID" value="MBC8316534.1"/>
    <property type="molecule type" value="Genomic_DNA"/>
</dbReference>
<dbReference type="HAMAP" id="MF_00360">
    <property type="entry name" value="Ribosomal_bS6"/>
    <property type="match status" value="1"/>
</dbReference>
<feature type="compositionally biased region" description="Acidic residues" evidence="7">
    <location>
        <begin position="124"/>
        <end position="133"/>
    </location>
</feature>
<evidence type="ECO:0000313" key="8">
    <source>
        <dbReference type="EMBL" id="MBC8316534.1"/>
    </source>
</evidence>
<evidence type="ECO:0000313" key="9">
    <source>
        <dbReference type="Proteomes" id="UP000614424"/>
    </source>
</evidence>
<reference evidence="8 9" key="1">
    <citation type="submission" date="2020-08" db="EMBL/GenBank/DDBJ databases">
        <title>Bridging the membrane lipid divide: bacteria of the FCB group superphylum have the potential to synthesize archaeal ether lipids.</title>
        <authorList>
            <person name="Villanueva L."/>
            <person name="Von Meijenfeldt F.A.B."/>
            <person name="Westbye A.B."/>
            <person name="Yadav S."/>
            <person name="Hopmans E.C."/>
            <person name="Dutilh B.E."/>
            <person name="Sinninghe Damste J.S."/>
        </authorList>
    </citation>
    <scope>NUCLEOTIDE SEQUENCE [LARGE SCALE GENOMIC DNA]</scope>
    <source>
        <strain evidence="8">NIOZ-UU47</strain>
    </source>
</reference>
<dbReference type="GO" id="GO:1990904">
    <property type="term" value="C:ribonucleoprotein complex"/>
    <property type="evidence" value="ECO:0007669"/>
    <property type="project" value="UniProtKB-KW"/>
</dbReference>
<evidence type="ECO:0000256" key="6">
    <source>
        <dbReference type="HAMAP-Rule" id="MF_00360"/>
    </source>
</evidence>
<dbReference type="GO" id="GO:0006412">
    <property type="term" value="P:translation"/>
    <property type="evidence" value="ECO:0007669"/>
    <property type="project" value="UniProtKB-UniRule"/>
</dbReference>
<organism evidence="8 9">
    <name type="scientific">Candidatus Desulfobia pelagia</name>
    <dbReference type="NCBI Taxonomy" id="2841692"/>
    <lineage>
        <taxon>Bacteria</taxon>
        <taxon>Pseudomonadati</taxon>
        <taxon>Thermodesulfobacteriota</taxon>
        <taxon>Desulfobulbia</taxon>
        <taxon>Desulfobulbales</taxon>
        <taxon>Desulfobulbaceae</taxon>
        <taxon>Candidatus Desulfobia</taxon>
    </lineage>
</organism>
<evidence type="ECO:0000256" key="5">
    <source>
        <dbReference type="ARBA" id="ARBA00035294"/>
    </source>
</evidence>
<dbReference type="CDD" id="cd00473">
    <property type="entry name" value="bS6"/>
    <property type="match status" value="1"/>
</dbReference>
<feature type="compositionally biased region" description="Basic and acidic residues" evidence="7">
    <location>
        <begin position="108"/>
        <end position="123"/>
    </location>
</feature>
<dbReference type="Proteomes" id="UP000614424">
    <property type="component" value="Unassembled WGS sequence"/>
</dbReference>
<dbReference type="Pfam" id="PF01250">
    <property type="entry name" value="Ribosomal_S6"/>
    <property type="match status" value="1"/>
</dbReference>
<dbReference type="Gene3D" id="3.30.70.60">
    <property type="match status" value="1"/>
</dbReference>